<gene>
    <name evidence="2" type="ORF">IAD01_01575</name>
</gene>
<sequence>MKKLSFKTAFGGIISALCVVLECAVGVLPIFLYVFPMLCGLLMMILIDECGAKTAVSAFVSISVLSLLLCSDKEAAILYVGFFGYYPIVRTYLQKIKSRVLRIVLKLLMFNAAMVCSYLILIAVFGLEQLGLEGGAYVLLGLLAMLNVMFGAFDFILDKLVVLYRTKFRDRFFGGRR</sequence>
<name>A0A9D1JH86_9FIRM</name>
<keyword evidence="1" id="KW-0812">Transmembrane</keyword>
<evidence type="ECO:0000313" key="3">
    <source>
        <dbReference type="Proteomes" id="UP000823982"/>
    </source>
</evidence>
<comment type="caution">
    <text evidence="2">The sequence shown here is derived from an EMBL/GenBank/DDBJ whole genome shotgun (WGS) entry which is preliminary data.</text>
</comment>
<evidence type="ECO:0000256" key="1">
    <source>
        <dbReference type="SAM" id="Phobius"/>
    </source>
</evidence>
<feature type="transmembrane region" description="Helical" evidence="1">
    <location>
        <begin position="75"/>
        <end position="93"/>
    </location>
</feature>
<dbReference type="AlphaFoldDB" id="A0A9D1JH86"/>
<feature type="transmembrane region" description="Helical" evidence="1">
    <location>
        <begin position="12"/>
        <end position="38"/>
    </location>
</feature>
<feature type="transmembrane region" description="Helical" evidence="1">
    <location>
        <begin position="137"/>
        <end position="157"/>
    </location>
</feature>
<dbReference type="EMBL" id="DVIR01000011">
    <property type="protein sequence ID" value="HIS24076.1"/>
    <property type="molecule type" value="Genomic_DNA"/>
</dbReference>
<keyword evidence="1" id="KW-0472">Membrane</keyword>
<reference evidence="2" key="1">
    <citation type="submission" date="2020-10" db="EMBL/GenBank/DDBJ databases">
        <authorList>
            <person name="Gilroy R."/>
        </authorList>
    </citation>
    <scope>NUCLEOTIDE SEQUENCE</scope>
    <source>
        <strain evidence="2">CHK157-1446</strain>
    </source>
</reference>
<reference evidence="2" key="2">
    <citation type="journal article" date="2021" name="PeerJ">
        <title>Extensive microbial diversity within the chicken gut microbiome revealed by metagenomics and culture.</title>
        <authorList>
            <person name="Gilroy R."/>
            <person name="Ravi A."/>
            <person name="Getino M."/>
            <person name="Pursley I."/>
            <person name="Horton D.L."/>
            <person name="Alikhan N.F."/>
            <person name="Baker D."/>
            <person name="Gharbi K."/>
            <person name="Hall N."/>
            <person name="Watson M."/>
            <person name="Adriaenssens E.M."/>
            <person name="Foster-Nyarko E."/>
            <person name="Jarju S."/>
            <person name="Secka A."/>
            <person name="Antonio M."/>
            <person name="Oren A."/>
            <person name="Chaudhuri R.R."/>
            <person name="La Ragione R."/>
            <person name="Hildebrand F."/>
            <person name="Pallen M.J."/>
        </authorList>
    </citation>
    <scope>NUCLEOTIDE SEQUENCE</scope>
    <source>
        <strain evidence="2">CHK157-1446</strain>
    </source>
</reference>
<proteinExistence type="predicted"/>
<accession>A0A9D1JH86</accession>
<organism evidence="2 3">
    <name type="scientific">Candidatus Faeciplasma gallinarum</name>
    <dbReference type="NCBI Taxonomy" id="2840799"/>
    <lineage>
        <taxon>Bacteria</taxon>
        <taxon>Bacillati</taxon>
        <taxon>Bacillota</taxon>
        <taxon>Clostridia</taxon>
        <taxon>Eubacteriales</taxon>
        <taxon>Oscillospiraceae</taxon>
        <taxon>Oscillospiraceae incertae sedis</taxon>
        <taxon>Candidatus Faeciplasma</taxon>
    </lineage>
</organism>
<feature type="transmembrane region" description="Helical" evidence="1">
    <location>
        <begin position="105"/>
        <end position="125"/>
    </location>
</feature>
<protein>
    <submittedName>
        <fullName evidence="2">Uncharacterized protein</fullName>
    </submittedName>
</protein>
<keyword evidence="1" id="KW-1133">Transmembrane helix</keyword>
<dbReference type="Proteomes" id="UP000823982">
    <property type="component" value="Unassembled WGS sequence"/>
</dbReference>
<evidence type="ECO:0000313" key="2">
    <source>
        <dbReference type="EMBL" id="HIS24076.1"/>
    </source>
</evidence>